<dbReference type="KEGG" id="amv:ACMV_11680"/>
<accession>F0IXA5</accession>
<proteinExistence type="predicted"/>
<dbReference type="AlphaFoldDB" id="F0IXA5"/>
<evidence type="ECO:0000313" key="3">
    <source>
        <dbReference type="EMBL" id="BAJ80515.1"/>
    </source>
</evidence>
<dbReference type="Pfam" id="PF07589">
    <property type="entry name" value="PEP-CTERM"/>
    <property type="match status" value="1"/>
</dbReference>
<feature type="domain" description="Ice-binding protein C-terminal" evidence="2">
    <location>
        <begin position="204"/>
        <end position="227"/>
    </location>
</feature>
<evidence type="ECO:0000259" key="2">
    <source>
        <dbReference type="Pfam" id="PF07589"/>
    </source>
</evidence>
<keyword evidence="1" id="KW-0732">Signal</keyword>
<dbReference type="InterPro" id="IPR013424">
    <property type="entry name" value="Ice-binding_C"/>
</dbReference>
<reference evidence="3 4" key="1">
    <citation type="submission" date="2010-12" db="EMBL/GenBank/DDBJ databases">
        <title>Whole genome sequence of Acidiphilium multivorum AIU301.</title>
        <authorList>
            <person name="Narita-Yamada S."/>
            <person name="Nakamura S."/>
            <person name="Ito N."/>
            <person name="Takarada H."/>
            <person name="Katano Y."/>
            <person name="Nakazawa H."/>
            <person name="Hosoyama A."/>
            <person name="Yamada R."/>
            <person name="Fujita N."/>
        </authorList>
    </citation>
    <scope>NUCLEOTIDE SEQUENCE [LARGE SCALE GENOMIC DNA]</scope>
    <source>
        <strain evidence="4">DSM 11245 / JCM 8867 / AIU301</strain>
    </source>
</reference>
<evidence type="ECO:0000256" key="1">
    <source>
        <dbReference type="SAM" id="SignalP"/>
    </source>
</evidence>
<dbReference type="Proteomes" id="UP000007100">
    <property type="component" value="Chromosome"/>
</dbReference>
<organism evidence="3 4">
    <name type="scientific">Acidiphilium multivorum (strain DSM 11245 / JCM 8867 / NBRC 100883 / AIU 301)</name>
    <dbReference type="NCBI Taxonomy" id="926570"/>
    <lineage>
        <taxon>Bacteria</taxon>
        <taxon>Pseudomonadati</taxon>
        <taxon>Pseudomonadota</taxon>
        <taxon>Alphaproteobacteria</taxon>
        <taxon>Acetobacterales</taxon>
        <taxon>Acidocellaceae</taxon>
        <taxon>Acidiphilium</taxon>
    </lineage>
</organism>
<sequence>MLRAALLGAVACGAISLAGVATAHATPVSGTYNITVWQGYNPNPGSSTDPSQLANTSNTIFNNSNDKIANLTYTGPLNLYQGSGANNGYGNIQSFLQYGGTLSSVTFFNGATTLNTKMSSSGFNLTTVFEIQGYLSQPIYAGSINSDDGSSLYTDNLTKLVAGQANPQTATNPYSYSLPTGAFQILYVEANGAPAQLTMDATKVPEPGSLALLGTGLLGLGLISTRRRRKA</sequence>
<keyword evidence="4" id="KW-1185">Reference proteome</keyword>
<name>F0IXA5_ACIMA</name>
<dbReference type="NCBIfam" id="TIGR02595">
    <property type="entry name" value="PEP_CTERM"/>
    <property type="match status" value="1"/>
</dbReference>
<feature type="signal peptide" evidence="1">
    <location>
        <begin position="1"/>
        <end position="25"/>
    </location>
</feature>
<feature type="chain" id="PRO_5003250435" description="Ice-binding protein C-terminal domain-containing protein" evidence="1">
    <location>
        <begin position="26"/>
        <end position="231"/>
    </location>
</feature>
<protein>
    <recommendedName>
        <fullName evidence="2">Ice-binding protein C-terminal domain-containing protein</fullName>
    </recommendedName>
</protein>
<dbReference type="RefSeq" id="WP_013639832.1">
    <property type="nucleotide sequence ID" value="NC_015186.1"/>
</dbReference>
<dbReference type="EMBL" id="AP012035">
    <property type="protein sequence ID" value="BAJ80515.1"/>
    <property type="molecule type" value="Genomic_DNA"/>
</dbReference>
<dbReference type="HOGENOM" id="CLU_1318628_0_0_5"/>
<gene>
    <name evidence="3" type="ordered locus">ACMV_11680</name>
</gene>
<evidence type="ECO:0000313" key="4">
    <source>
        <dbReference type="Proteomes" id="UP000007100"/>
    </source>
</evidence>